<keyword evidence="4" id="KW-1185">Reference proteome</keyword>
<comment type="caution">
    <text evidence="3">The sequence shown here is derived from an EMBL/GenBank/DDBJ whole genome shotgun (WGS) entry which is preliminary data.</text>
</comment>
<dbReference type="InterPro" id="IPR015655">
    <property type="entry name" value="PP2C"/>
</dbReference>
<dbReference type="EMBL" id="JAXCGZ010004417">
    <property type="protein sequence ID" value="KAK7081814.1"/>
    <property type="molecule type" value="Genomic_DNA"/>
</dbReference>
<dbReference type="Gene3D" id="3.60.40.10">
    <property type="entry name" value="PPM-type phosphatase domain"/>
    <property type="match status" value="1"/>
</dbReference>
<name>A0AAN8XPB3_HALRR</name>
<dbReference type="AlphaFoldDB" id="A0AAN8XPB3"/>
<dbReference type="InterPro" id="IPR001932">
    <property type="entry name" value="PPM-type_phosphatase-like_dom"/>
</dbReference>
<accession>A0AAN8XPB3</accession>
<dbReference type="PANTHER" id="PTHR13832:SF354">
    <property type="entry name" value="GM14138P"/>
    <property type="match status" value="1"/>
</dbReference>
<dbReference type="Proteomes" id="UP001381693">
    <property type="component" value="Unassembled WGS sequence"/>
</dbReference>
<feature type="non-terminal residue" evidence="3">
    <location>
        <position position="1"/>
    </location>
</feature>
<evidence type="ECO:0000313" key="3">
    <source>
        <dbReference type="EMBL" id="KAK7081814.1"/>
    </source>
</evidence>
<dbReference type="PANTHER" id="PTHR13832">
    <property type="entry name" value="PROTEIN PHOSPHATASE 2C"/>
    <property type="match status" value="1"/>
</dbReference>
<dbReference type="EC" id="3.1.3.16" evidence="3"/>
<evidence type="ECO:0000256" key="1">
    <source>
        <dbReference type="SAM" id="MobiDB-lite"/>
    </source>
</evidence>
<protein>
    <submittedName>
        <fullName evidence="3">Protein phosphatase 1H</fullName>
        <ecNumber evidence="3">3.1.3.16</ecNumber>
    </submittedName>
</protein>
<dbReference type="InterPro" id="IPR036457">
    <property type="entry name" value="PPM-type-like_dom_sf"/>
</dbReference>
<dbReference type="SUPFAM" id="SSF81606">
    <property type="entry name" value="PP2C-like"/>
    <property type="match status" value="1"/>
</dbReference>
<organism evidence="3 4">
    <name type="scientific">Halocaridina rubra</name>
    <name type="common">Hawaiian red shrimp</name>
    <dbReference type="NCBI Taxonomy" id="373956"/>
    <lineage>
        <taxon>Eukaryota</taxon>
        <taxon>Metazoa</taxon>
        <taxon>Ecdysozoa</taxon>
        <taxon>Arthropoda</taxon>
        <taxon>Crustacea</taxon>
        <taxon>Multicrustacea</taxon>
        <taxon>Malacostraca</taxon>
        <taxon>Eumalacostraca</taxon>
        <taxon>Eucarida</taxon>
        <taxon>Decapoda</taxon>
        <taxon>Pleocyemata</taxon>
        <taxon>Caridea</taxon>
        <taxon>Atyoidea</taxon>
        <taxon>Atyidae</taxon>
        <taxon>Halocaridina</taxon>
    </lineage>
</organism>
<proteinExistence type="predicted"/>
<dbReference type="PROSITE" id="PS51746">
    <property type="entry name" value="PPM_2"/>
    <property type="match status" value="1"/>
</dbReference>
<feature type="region of interest" description="Disordered" evidence="1">
    <location>
        <begin position="258"/>
        <end position="280"/>
    </location>
</feature>
<reference evidence="3 4" key="1">
    <citation type="submission" date="2023-11" db="EMBL/GenBank/DDBJ databases">
        <title>Halocaridina rubra genome assembly.</title>
        <authorList>
            <person name="Smith C."/>
        </authorList>
    </citation>
    <scope>NUCLEOTIDE SEQUENCE [LARGE SCALE GENOMIC DNA]</scope>
    <source>
        <strain evidence="3">EP-1</strain>
        <tissue evidence="3">Whole</tissue>
    </source>
</reference>
<keyword evidence="3" id="KW-0378">Hydrolase</keyword>
<gene>
    <name evidence="3" type="primary">PPM1H</name>
    <name evidence="3" type="ORF">SK128_017789</name>
</gene>
<feature type="domain" description="PPM-type phosphatase" evidence="2">
    <location>
        <begin position="1"/>
        <end position="193"/>
    </location>
</feature>
<sequence>GAMHPELLGGEYTHLDFFRRPLRRDLGKRVLYRDHYMSGWAYKTLMQDDLKYPLVCGEGKRSRVLATIGVTRGFGDHDLKAQYSSIPIKPFLSPEPEVRVFDIANSDLGDGDVLILATDGLWDITTNEKAAEVIVKSLSLFPAGDHDKFKYRYTSAAQDLVMSARGKLKERNWRTNDDKHATIDDISVFVIPLKPYKEEYSDWALQQQQMISAVCSSNKLCTSSSDNIPKDSVTSVENLSKVDVSLASATAHGLTVVEESADLSSQTGEPKSSEESPIIEPLEEYFKVET</sequence>
<dbReference type="Pfam" id="PF00481">
    <property type="entry name" value="PP2C"/>
    <property type="match status" value="1"/>
</dbReference>
<dbReference type="GO" id="GO:0005739">
    <property type="term" value="C:mitochondrion"/>
    <property type="evidence" value="ECO:0007669"/>
    <property type="project" value="TreeGrafter"/>
</dbReference>
<dbReference type="GO" id="GO:0004741">
    <property type="term" value="F:[pyruvate dehydrogenase (acetyl-transferring)]-phosphatase activity"/>
    <property type="evidence" value="ECO:0007669"/>
    <property type="project" value="TreeGrafter"/>
</dbReference>
<evidence type="ECO:0000259" key="2">
    <source>
        <dbReference type="PROSITE" id="PS51746"/>
    </source>
</evidence>
<evidence type="ECO:0000313" key="4">
    <source>
        <dbReference type="Proteomes" id="UP001381693"/>
    </source>
</evidence>